<dbReference type="InterPro" id="IPR003018">
    <property type="entry name" value="GAF"/>
</dbReference>
<dbReference type="Pfam" id="PF00069">
    <property type="entry name" value="Pkinase"/>
    <property type="match status" value="1"/>
</dbReference>
<dbReference type="SUPFAM" id="SSF56112">
    <property type="entry name" value="Protein kinase-like (PK-like)"/>
    <property type="match status" value="1"/>
</dbReference>
<reference evidence="5 6" key="1">
    <citation type="submission" date="2019-04" db="EMBL/GenBank/DDBJ databases">
        <authorList>
            <person name="Li Y."/>
            <person name="Wang J."/>
        </authorList>
    </citation>
    <scope>NUCLEOTIDE SEQUENCE [LARGE SCALE GENOMIC DNA]</scope>
    <source>
        <strain evidence="5 6">DSM 14668</strain>
    </source>
</reference>
<proteinExistence type="predicted"/>
<feature type="domain" description="STAS" evidence="4">
    <location>
        <begin position="1548"/>
        <end position="1636"/>
    </location>
</feature>
<dbReference type="OrthoDB" id="134712at2"/>
<dbReference type="SUPFAM" id="SSF55781">
    <property type="entry name" value="GAF domain-like"/>
    <property type="match status" value="1"/>
</dbReference>
<dbReference type="SUPFAM" id="SSF52540">
    <property type="entry name" value="P-loop containing nucleoside triphosphate hydrolases"/>
    <property type="match status" value="1"/>
</dbReference>
<dbReference type="GO" id="GO:0004672">
    <property type="term" value="F:protein kinase activity"/>
    <property type="evidence" value="ECO:0007669"/>
    <property type="project" value="InterPro"/>
</dbReference>
<accession>A0A4U1JF96</accession>
<dbReference type="InterPro" id="IPR029016">
    <property type="entry name" value="GAF-like_dom_sf"/>
</dbReference>
<dbReference type="InterPro" id="IPR008266">
    <property type="entry name" value="Tyr_kinase_AS"/>
</dbReference>
<dbReference type="InterPro" id="IPR011990">
    <property type="entry name" value="TPR-like_helical_dom_sf"/>
</dbReference>
<dbReference type="InterPro" id="IPR027417">
    <property type="entry name" value="P-loop_NTPase"/>
</dbReference>
<dbReference type="RefSeq" id="WP_136928725.1">
    <property type="nucleotide sequence ID" value="NZ_SSMQ01000008.1"/>
</dbReference>
<dbReference type="PANTHER" id="PTHR43642:SF1">
    <property type="entry name" value="HYBRID SIGNAL TRANSDUCTION HISTIDINE KINASE G"/>
    <property type="match status" value="1"/>
</dbReference>
<dbReference type="InterPro" id="IPR002645">
    <property type="entry name" value="STAS_dom"/>
</dbReference>
<dbReference type="PANTHER" id="PTHR43642">
    <property type="entry name" value="HYBRID SIGNAL TRANSDUCTION HISTIDINE KINASE G"/>
    <property type="match status" value="1"/>
</dbReference>
<dbReference type="Gene3D" id="1.25.40.10">
    <property type="entry name" value="Tetratricopeptide repeat domain"/>
    <property type="match status" value="1"/>
</dbReference>
<evidence type="ECO:0000313" key="6">
    <source>
        <dbReference type="Proteomes" id="UP000309215"/>
    </source>
</evidence>
<evidence type="ECO:0000259" key="4">
    <source>
        <dbReference type="PROSITE" id="PS50801"/>
    </source>
</evidence>
<evidence type="ECO:0000259" key="3">
    <source>
        <dbReference type="PROSITE" id="PS50011"/>
    </source>
</evidence>
<sequence length="1666" mass="182034">MVPEFPGCTIIATLAEDARFALHRGQLEDGTPVLVETARARARGEERARIRRAHAIAKDLGETIVPRTLGLVEHGDVFALLRADPGGCTLAELLTLRRLRIETALEISIALGRALSTLAAHGIVHRDIAPKNVLFREDDGAVWLLHFTSAARVGEESLRTPNPQAPEGTLAYMPPEQTGRTNRPVDHRADLYGLGAVLYEMLTGSPPFTTQDPVTLVHAHLARTPKPPHELEPNVPPAVSRLVLKLLAKGADDRYQSARGLVADLETCLTRLRKSGRIDPFPLGGQDRPTMLASAVRLYGRDAEREAFASAIERARRGGRELFAIQGAPGMGKTALVLDAATRIGPDDAYIVTGKFDPIGQGLPFSGFGHALGELVRAALAESESELARIRSEIDVALGPNAELVTRVVPEVGLLFGPAEAAPDLGPIESQNRFALVVQRFLSVFTRRRPVLLFLDDLQWADPASLKLLRDLLSDPQSSYLLVVVAFRGREDGDGFRAVGRVIDEVEWQGVPVSKVELRPLRPSDVRALVAGLLGCDLADVESLGVLLWSKTSGNPLFIRQLLGTLVREGLVEVDPATGTVISDEARIEETVTDDIVTLLLDKIGDLSPAAQRTLELASVFGHEFQIDALVALADRPETEVRADLAAALSEGLVIPVRVRPSTSRGSGKSTPPRPIAPRAFRFSHDKVQQAAYSLLRPEEVPALHLAIGRRLRDEIGMEGEGLFELLLHMSRGIAVMNDPAERLEVARLALDGGQQAKGAAAYEAAIGYLATGMELLGERGWEEQTFLTFALTRDRAACAYLTGQFHEAEQLFALLLSHANSALDRAGVHDLLVVLYVTQGRFVDAVRVGREALALLGEALPDEAELEAALAKEQAELVVELEARSIDSITSAPPLDDARKRATLRTWMHLVSAAYGSSPSLMFFVCARMVRATLAWGPTELSAYGFSAYGMSLVAQRRYEEAYRMGEIALRLHDRLPSPNIACKVYLNHGVTLHPFRRPLAACLPFLERAQREGLATGDFSFLSYACFSTTIVRLGIGEDLAVVEQEAEGFLTLMQKTRDAASEAYLRITYQLIRCLRGRTRGRISLSDREFDEVSFVASLVEKKLQFIACRYHAARLELGLLFHDLELAEKAAAEAEALLPTVIAQYFATEVHFHGALVAAALLHAGTPADQARRRADLDRREAELVALARSCPETYQHRLDLVRAERARAEGLDAEAIDLFETAISGACEHGLIKDEALASERAAVHHIHRGRKRLARAYVLDARKAYLRWGARAKVENIAARYEDLWENETPPWDMPANSSPGERSFATLDTATVIRAAQAIAGEILLERVLLRVVRAVIESAGADRGMLLIERGGRLWVEATMVVDPERLTAGPSVLAEETEELPLSVVEYVRRTREPLLLGDARSDRRFAKDRYMVARAPRSILCTPMLHKGRLVGIIYLEHALATEAFVPARLVLVDFLASQAAAAVESALLYTEVQRVTEELLRTNEGLEEEVARRTRESNETAEQLRVELEQRMLAELERESLQAHIIEVQRERLAELSTPIIPITDDVVVMPLIGAMDRARSEEVMGAALRGASERSARAVILDVTGVKGGDIYIAEALVRTAAALKLLGTQAILTGVRADVARSLVGSSAELQGIVTKGSLQAGIAFAMGARKRG</sequence>
<dbReference type="GO" id="GO:0005524">
    <property type="term" value="F:ATP binding"/>
    <property type="evidence" value="ECO:0007669"/>
    <property type="project" value="InterPro"/>
</dbReference>
<dbReference type="InterPro" id="IPR053159">
    <property type="entry name" value="Hybrid_Histidine_Kinase"/>
</dbReference>
<dbReference type="SUPFAM" id="SSF48452">
    <property type="entry name" value="TPR-like"/>
    <property type="match status" value="1"/>
</dbReference>
<dbReference type="InterPro" id="IPR036513">
    <property type="entry name" value="STAS_dom_sf"/>
</dbReference>
<dbReference type="SMART" id="SM00220">
    <property type="entry name" value="S_TKc"/>
    <property type="match status" value="1"/>
</dbReference>
<name>A0A4U1JF96_9BACT</name>
<feature type="domain" description="Protein kinase" evidence="3">
    <location>
        <begin position="1"/>
        <end position="269"/>
    </location>
</feature>
<dbReference type="Pfam" id="PF13191">
    <property type="entry name" value="AAA_16"/>
    <property type="match status" value="1"/>
</dbReference>
<dbReference type="CDD" id="cd14014">
    <property type="entry name" value="STKc_PknB_like"/>
    <property type="match status" value="1"/>
</dbReference>
<keyword evidence="1" id="KW-0175">Coiled coil</keyword>
<dbReference type="Pfam" id="PF01590">
    <property type="entry name" value="GAF"/>
    <property type="match status" value="1"/>
</dbReference>
<dbReference type="SUPFAM" id="SSF52091">
    <property type="entry name" value="SpoIIaa-like"/>
    <property type="match status" value="1"/>
</dbReference>
<gene>
    <name evidence="5" type="ORF">E8A74_09955</name>
</gene>
<dbReference type="CDD" id="cd07041">
    <property type="entry name" value="STAS_RsbR_RsbS_like"/>
    <property type="match status" value="1"/>
</dbReference>
<feature type="region of interest" description="Disordered" evidence="2">
    <location>
        <begin position="155"/>
        <end position="186"/>
    </location>
</feature>
<dbReference type="Pfam" id="PF01740">
    <property type="entry name" value="STAS"/>
    <property type="match status" value="1"/>
</dbReference>
<dbReference type="Gene3D" id="3.40.50.300">
    <property type="entry name" value="P-loop containing nucleotide triphosphate hydrolases"/>
    <property type="match status" value="1"/>
</dbReference>
<protein>
    <submittedName>
        <fullName evidence="5">GAF domain-containing protein</fullName>
    </submittedName>
</protein>
<dbReference type="InterPro" id="IPR000719">
    <property type="entry name" value="Prot_kinase_dom"/>
</dbReference>
<evidence type="ECO:0000256" key="1">
    <source>
        <dbReference type="SAM" id="Coils"/>
    </source>
</evidence>
<dbReference type="EMBL" id="SSMQ01000008">
    <property type="protein sequence ID" value="TKD09926.1"/>
    <property type="molecule type" value="Genomic_DNA"/>
</dbReference>
<dbReference type="PROSITE" id="PS50011">
    <property type="entry name" value="PROTEIN_KINASE_DOM"/>
    <property type="match status" value="1"/>
</dbReference>
<comment type="caution">
    <text evidence="5">The sequence shown here is derived from an EMBL/GenBank/DDBJ whole genome shotgun (WGS) entry which is preliminary data.</text>
</comment>
<dbReference type="SMART" id="SM00065">
    <property type="entry name" value="GAF"/>
    <property type="match status" value="1"/>
</dbReference>
<dbReference type="PROSITE" id="PS50801">
    <property type="entry name" value="STAS"/>
    <property type="match status" value="1"/>
</dbReference>
<dbReference type="PROSITE" id="PS00109">
    <property type="entry name" value="PROTEIN_KINASE_TYR"/>
    <property type="match status" value="1"/>
</dbReference>
<organism evidence="5 6">
    <name type="scientific">Polyangium fumosum</name>
    <dbReference type="NCBI Taxonomy" id="889272"/>
    <lineage>
        <taxon>Bacteria</taxon>
        <taxon>Pseudomonadati</taxon>
        <taxon>Myxococcota</taxon>
        <taxon>Polyangia</taxon>
        <taxon>Polyangiales</taxon>
        <taxon>Polyangiaceae</taxon>
        <taxon>Polyangium</taxon>
    </lineage>
</organism>
<evidence type="ECO:0000256" key="2">
    <source>
        <dbReference type="SAM" id="MobiDB-lite"/>
    </source>
</evidence>
<dbReference type="InterPro" id="IPR011009">
    <property type="entry name" value="Kinase-like_dom_sf"/>
</dbReference>
<dbReference type="Gene3D" id="1.10.510.10">
    <property type="entry name" value="Transferase(Phosphotransferase) domain 1"/>
    <property type="match status" value="1"/>
</dbReference>
<dbReference type="Gene3D" id="3.30.450.40">
    <property type="match status" value="1"/>
</dbReference>
<dbReference type="Proteomes" id="UP000309215">
    <property type="component" value="Unassembled WGS sequence"/>
</dbReference>
<dbReference type="Gene3D" id="3.30.750.24">
    <property type="entry name" value="STAS domain"/>
    <property type="match status" value="1"/>
</dbReference>
<feature type="coiled-coil region" evidence="1">
    <location>
        <begin position="1480"/>
        <end position="1529"/>
    </location>
</feature>
<keyword evidence="6" id="KW-1185">Reference proteome</keyword>
<dbReference type="InterPro" id="IPR041664">
    <property type="entry name" value="AAA_16"/>
</dbReference>
<evidence type="ECO:0000313" key="5">
    <source>
        <dbReference type="EMBL" id="TKD09926.1"/>
    </source>
</evidence>